<comment type="caution">
    <text evidence="2">The sequence shown here is derived from an EMBL/GenBank/DDBJ whole genome shotgun (WGS) entry which is preliminary data.</text>
</comment>
<dbReference type="InterPro" id="IPR011009">
    <property type="entry name" value="Kinase-like_dom_sf"/>
</dbReference>
<gene>
    <name evidence="2" type="ORF">B0H16DRAFT_1783026</name>
</gene>
<dbReference type="SUPFAM" id="SSF56112">
    <property type="entry name" value="Protein kinase-like (PK-like)"/>
    <property type="match status" value="1"/>
</dbReference>
<organism evidence="2 3">
    <name type="scientific">Mycena metata</name>
    <dbReference type="NCBI Taxonomy" id="1033252"/>
    <lineage>
        <taxon>Eukaryota</taxon>
        <taxon>Fungi</taxon>
        <taxon>Dikarya</taxon>
        <taxon>Basidiomycota</taxon>
        <taxon>Agaricomycotina</taxon>
        <taxon>Agaricomycetes</taxon>
        <taxon>Agaricomycetidae</taxon>
        <taxon>Agaricales</taxon>
        <taxon>Marasmiineae</taxon>
        <taxon>Mycenaceae</taxon>
        <taxon>Mycena</taxon>
    </lineage>
</organism>
<evidence type="ECO:0000256" key="1">
    <source>
        <dbReference type="SAM" id="MobiDB-lite"/>
    </source>
</evidence>
<dbReference type="CDD" id="cd15489">
    <property type="entry name" value="PHD_SF"/>
    <property type="match status" value="1"/>
</dbReference>
<sequence>MPFISNADNFTLGEGTYINVQGNYHVHTHNLTKRREEIEGTSPRSNMVELSRLRGSHSSDEEEDGLLLTDRPNKRRRLEAGAASGLEIIQPKDLQLIRQIGGGPGYLLHAGRNKARAVTVKVFNGGPTVREQLEATVALCGELMHPNILRIEGISSPTSSIHFIAYEDVRWKSAKGPLAAALQNRTRSIRLGFKMVADLSAGLNYLCTQGISLTALRVQNLDVFLDMDDRFLIIINPNSSDEADGNSQPVRSQEDRSWALFNELCHKLLVSANRVLHNEEIDREPVLLPPSSPASQKSDSFSLSSYSQTEQEDAGEDVMAGDPRREYVWRAMDRGNRCLATVSDQMTLNLDIALPVGRLQRLTQTDGRRAHRCRGYIREEVTLAPTIVNSAVVAHDTPRPREICSICHEVVEHLEHFCCVCDDPAPGSRYTIRCNICKYWSHDDCVGNPQTIFTCRTHAYAVSLASDERTVPDPDFNSPLFDKFWILTEEDKEKRRCDSPTPIIRMAICHGFGLPDDATPRMAEQDETNVVKVDVASLASYVDSETTDGDTNGKNMTTALEEILRLESRDPKQPAKDVLVNIGQAMHTKAIIQHTAASGAKSKAPGPPASPPIDMFSLWKRKLLGSSIF</sequence>
<feature type="compositionally biased region" description="Polar residues" evidence="1">
    <location>
        <begin position="293"/>
        <end position="309"/>
    </location>
</feature>
<evidence type="ECO:0008006" key="4">
    <source>
        <dbReference type="Google" id="ProtNLM"/>
    </source>
</evidence>
<name>A0AAD7KFH0_9AGAR</name>
<feature type="region of interest" description="Disordered" evidence="1">
    <location>
        <begin position="284"/>
        <end position="321"/>
    </location>
</feature>
<dbReference type="InterPro" id="IPR011011">
    <property type="entry name" value="Znf_FYVE_PHD"/>
</dbReference>
<evidence type="ECO:0000313" key="2">
    <source>
        <dbReference type="EMBL" id="KAJ7784177.1"/>
    </source>
</evidence>
<dbReference type="AlphaFoldDB" id="A0AAD7KFH0"/>
<dbReference type="Proteomes" id="UP001215598">
    <property type="component" value="Unassembled WGS sequence"/>
</dbReference>
<protein>
    <recommendedName>
        <fullName evidence="4">Protein kinase domain-containing protein</fullName>
    </recommendedName>
</protein>
<accession>A0AAD7KFH0</accession>
<dbReference type="SUPFAM" id="SSF57903">
    <property type="entry name" value="FYVE/PHD zinc finger"/>
    <property type="match status" value="1"/>
</dbReference>
<dbReference type="Gene3D" id="1.10.510.10">
    <property type="entry name" value="Transferase(Phosphotransferase) domain 1"/>
    <property type="match status" value="1"/>
</dbReference>
<dbReference type="EMBL" id="JARKIB010000002">
    <property type="protein sequence ID" value="KAJ7784177.1"/>
    <property type="molecule type" value="Genomic_DNA"/>
</dbReference>
<reference evidence="2" key="1">
    <citation type="submission" date="2023-03" db="EMBL/GenBank/DDBJ databases">
        <title>Massive genome expansion in bonnet fungi (Mycena s.s.) driven by repeated elements and novel gene families across ecological guilds.</title>
        <authorList>
            <consortium name="Lawrence Berkeley National Laboratory"/>
            <person name="Harder C.B."/>
            <person name="Miyauchi S."/>
            <person name="Viragh M."/>
            <person name="Kuo A."/>
            <person name="Thoen E."/>
            <person name="Andreopoulos B."/>
            <person name="Lu D."/>
            <person name="Skrede I."/>
            <person name="Drula E."/>
            <person name="Henrissat B."/>
            <person name="Morin E."/>
            <person name="Kohler A."/>
            <person name="Barry K."/>
            <person name="LaButti K."/>
            <person name="Morin E."/>
            <person name="Salamov A."/>
            <person name="Lipzen A."/>
            <person name="Mereny Z."/>
            <person name="Hegedus B."/>
            <person name="Baldrian P."/>
            <person name="Stursova M."/>
            <person name="Weitz H."/>
            <person name="Taylor A."/>
            <person name="Grigoriev I.V."/>
            <person name="Nagy L.G."/>
            <person name="Martin F."/>
            <person name="Kauserud H."/>
        </authorList>
    </citation>
    <scope>NUCLEOTIDE SEQUENCE</scope>
    <source>
        <strain evidence="2">CBHHK182m</strain>
    </source>
</reference>
<evidence type="ECO:0000313" key="3">
    <source>
        <dbReference type="Proteomes" id="UP001215598"/>
    </source>
</evidence>
<proteinExistence type="predicted"/>
<keyword evidence="3" id="KW-1185">Reference proteome</keyword>
<feature type="region of interest" description="Disordered" evidence="1">
    <location>
        <begin position="34"/>
        <end position="73"/>
    </location>
</feature>